<dbReference type="GO" id="GO:0008483">
    <property type="term" value="F:transaminase activity"/>
    <property type="evidence" value="ECO:0007669"/>
    <property type="project" value="UniProtKB-KW"/>
</dbReference>
<keyword evidence="4" id="KW-0238">DNA-binding</keyword>
<dbReference type="PROSITE" id="PS50949">
    <property type="entry name" value="HTH_GNTR"/>
    <property type="match status" value="1"/>
</dbReference>
<evidence type="ECO:0000313" key="7">
    <source>
        <dbReference type="EMBL" id="GAA1779804.1"/>
    </source>
</evidence>
<dbReference type="InterPro" id="IPR015421">
    <property type="entry name" value="PyrdxlP-dep_Trfase_major"/>
</dbReference>
<dbReference type="PANTHER" id="PTHR46577:SF1">
    <property type="entry name" value="HTH-TYPE TRANSCRIPTIONAL REGULATORY PROTEIN GABR"/>
    <property type="match status" value="1"/>
</dbReference>
<protein>
    <submittedName>
        <fullName evidence="7">PLP-dependent aminotransferase family protein</fullName>
    </submittedName>
</protein>
<accession>A0ABP4XIG6</accession>
<dbReference type="SMART" id="SM00345">
    <property type="entry name" value="HTH_GNTR"/>
    <property type="match status" value="1"/>
</dbReference>
<evidence type="ECO:0000256" key="1">
    <source>
        <dbReference type="ARBA" id="ARBA00005384"/>
    </source>
</evidence>
<dbReference type="InterPro" id="IPR015424">
    <property type="entry name" value="PyrdxlP-dep_Trfase"/>
</dbReference>
<comment type="caution">
    <text evidence="7">The sequence shown here is derived from an EMBL/GenBank/DDBJ whole genome shotgun (WGS) entry which is preliminary data.</text>
</comment>
<proteinExistence type="inferred from homology"/>
<dbReference type="PANTHER" id="PTHR46577">
    <property type="entry name" value="HTH-TYPE TRANSCRIPTIONAL REGULATORY PROTEIN GABR"/>
    <property type="match status" value="1"/>
</dbReference>
<dbReference type="EMBL" id="BAAAOB010000001">
    <property type="protein sequence ID" value="GAA1779804.1"/>
    <property type="molecule type" value="Genomic_DNA"/>
</dbReference>
<evidence type="ECO:0000256" key="4">
    <source>
        <dbReference type="ARBA" id="ARBA00023125"/>
    </source>
</evidence>
<keyword evidence="8" id="KW-1185">Reference proteome</keyword>
<organism evidence="7 8">
    <name type="scientific">Leucobacter iarius</name>
    <dbReference type="NCBI Taxonomy" id="333963"/>
    <lineage>
        <taxon>Bacteria</taxon>
        <taxon>Bacillati</taxon>
        <taxon>Actinomycetota</taxon>
        <taxon>Actinomycetes</taxon>
        <taxon>Micrococcales</taxon>
        <taxon>Microbacteriaceae</taxon>
        <taxon>Leucobacter</taxon>
    </lineage>
</organism>
<evidence type="ECO:0000256" key="3">
    <source>
        <dbReference type="ARBA" id="ARBA00023015"/>
    </source>
</evidence>
<comment type="similarity">
    <text evidence="1">In the C-terminal section; belongs to the class-I pyridoxal-phosphate-dependent aminotransferase family.</text>
</comment>
<dbReference type="RefSeq" id="WP_344029074.1">
    <property type="nucleotide sequence ID" value="NZ_BAAAOB010000001.1"/>
</dbReference>
<dbReference type="Proteomes" id="UP001500851">
    <property type="component" value="Unassembled WGS sequence"/>
</dbReference>
<dbReference type="CDD" id="cd00609">
    <property type="entry name" value="AAT_like"/>
    <property type="match status" value="1"/>
</dbReference>
<dbReference type="Gene3D" id="3.40.640.10">
    <property type="entry name" value="Type I PLP-dependent aspartate aminotransferase-like (Major domain)"/>
    <property type="match status" value="1"/>
</dbReference>
<name>A0ABP4XIG6_9MICO</name>
<dbReference type="InterPro" id="IPR036388">
    <property type="entry name" value="WH-like_DNA-bd_sf"/>
</dbReference>
<keyword evidence="5" id="KW-0804">Transcription</keyword>
<gene>
    <name evidence="7" type="ORF">GCM10009768_05850</name>
</gene>
<dbReference type="SUPFAM" id="SSF46785">
    <property type="entry name" value="Winged helix' DNA-binding domain"/>
    <property type="match status" value="1"/>
</dbReference>
<evidence type="ECO:0000256" key="2">
    <source>
        <dbReference type="ARBA" id="ARBA00022898"/>
    </source>
</evidence>
<evidence type="ECO:0000256" key="5">
    <source>
        <dbReference type="ARBA" id="ARBA00023163"/>
    </source>
</evidence>
<dbReference type="CDD" id="cd07377">
    <property type="entry name" value="WHTH_GntR"/>
    <property type="match status" value="1"/>
</dbReference>
<dbReference type="InterPro" id="IPR036390">
    <property type="entry name" value="WH_DNA-bd_sf"/>
</dbReference>
<dbReference type="PRINTS" id="PR00035">
    <property type="entry name" value="HTHGNTR"/>
</dbReference>
<dbReference type="SUPFAM" id="SSF53383">
    <property type="entry name" value="PLP-dependent transferases"/>
    <property type="match status" value="1"/>
</dbReference>
<keyword evidence="3" id="KW-0805">Transcription regulation</keyword>
<keyword evidence="7" id="KW-0808">Transferase</keyword>
<dbReference type="InterPro" id="IPR051446">
    <property type="entry name" value="HTH_trans_reg/aminotransferase"/>
</dbReference>
<dbReference type="Gene3D" id="1.10.10.10">
    <property type="entry name" value="Winged helix-like DNA-binding domain superfamily/Winged helix DNA-binding domain"/>
    <property type="match status" value="1"/>
</dbReference>
<sequence length="489" mass="51663">MVLRNESGQGSIGATALVALLGDWRGADPGGLARSLAERIRLLALDGRIPAGTRLPSERELCDRLDLSRTTVAAAYARLRDLGFARSLRGSGTQVRLPVPRLPESAPSGHEIDLSRATLPALPWLAEAAREAAEDLPSWLHTDGYDPIGLPEVRAALAQRYEERGLPTEPEQILVTLGAQHAIALLARTLLGRGDRAVIESPSYPHAFEALRLAGARLVPVPVSETAGATAGAAAEIAEVEAFEQAFRRASPAAAFLMPDFQNPTGRSLSPEARDRILAAARREGTVVVADETTAELDIDRGFAAPPLAAQGDAVLIGSAGKTLWGGLRIGWIRADRELIARLAQARVVGDLGTPILEQLLLARLLPRTADALELRREQLRAGRELLTGLLAERLPGWRVPPTPGGIATWVDLGAPLSSRLALAARSRGLVVPAGPRFGIDGAYEGRLRLPLCGDPDELRAAVGILADSWGDLPGAESLGSPGARGGII</sequence>
<keyword evidence="7" id="KW-0032">Aminotransferase</keyword>
<evidence type="ECO:0000313" key="8">
    <source>
        <dbReference type="Proteomes" id="UP001500851"/>
    </source>
</evidence>
<dbReference type="InterPro" id="IPR004839">
    <property type="entry name" value="Aminotransferase_I/II_large"/>
</dbReference>
<feature type="domain" description="HTH gntR-type" evidence="6">
    <location>
        <begin position="30"/>
        <end position="98"/>
    </location>
</feature>
<evidence type="ECO:0000259" key="6">
    <source>
        <dbReference type="PROSITE" id="PS50949"/>
    </source>
</evidence>
<dbReference type="Pfam" id="PF00392">
    <property type="entry name" value="GntR"/>
    <property type="match status" value="1"/>
</dbReference>
<keyword evidence="2" id="KW-0663">Pyridoxal phosphate</keyword>
<dbReference type="Pfam" id="PF00155">
    <property type="entry name" value="Aminotran_1_2"/>
    <property type="match status" value="1"/>
</dbReference>
<reference evidence="8" key="1">
    <citation type="journal article" date="2019" name="Int. J. Syst. Evol. Microbiol.">
        <title>The Global Catalogue of Microorganisms (GCM) 10K type strain sequencing project: providing services to taxonomists for standard genome sequencing and annotation.</title>
        <authorList>
            <consortium name="The Broad Institute Genomics Platform"/>
            <consortium name="The Broad Institute Genome Sequencing Center for Infectious Disease"/>
            <person name="Wu L."/>
            <person name="Ma J."/>
        </authorList>
    </citation>
    <scope>NUCLEOTIDE SEQUENCE [LARGE SCALE GENOMIC DNA]</scope>
    <source>
        <strain evidence="8">JCM 14736</strain>
    </source>
</reference>
<dbReference type="InterPro" id="IPR000524">
    <property type="entry name" value="Tscrpt_reg_HTH_GntR"/>
</dbReference>